<dbReference type="InterPro" id="IPR043128">
    <property type="entry name" value="Rev_trsase/Diguanyl_cyclase"/>
</dbReference>
<organism evidence="1 2">
    <name type="scientific">Austropuccinia psidii MF-1</name>
    <dbReference type="NCBI Taxonomy" id="1389203"/>
    <lineage>
        <taxon>Eukaryota</taxon>
        <taxon>Fungi</taxon>
        <taxon>Dikarya</taxon>
        <taxon>Basidiomycota</taxon>
        <taxon>Pucciniomycotina</taxon>
        <taxon>Pucciniomycetes</taxon>
        <taxon>Pucciniales</taxon>
        <taxon>Sphaerophragmiaceae</taxon>
        <taxon>Austropuccinia</taxon>
    </lineage>
</organism>
<keyword evidence="2" id="KW-1185">Reference proteome</keyword>
<evidence type="ECO:0000313" key="2">
    <source>
        <dbReference type="Proteomes" id="UP000765509"/>
    </source>
</evidence>
<name>A0A9Q3BB19_9BASI</name>
<sequence>MNNCTSQHSILGNDYVEICGIENNNSKDRCFTIGDNERQKFALPIYKRGITFMKQVKNVGKDIFGKGKLIEAQISPKLTSEMMEDLIEISFQYREAFASDNEPLGAIEGHEVDIILNAKRAYPPLLRILSYPTSPRYRESLETHINELMKLGVLRKADYKEEVQVTTPVIIALNNDKSRMVGDFRALNTYTITDRYPIPRINETLTQLYKARFITYMDVLKGFHCNFLTPHARKFLRITSRWGIYEYLRINF</sequence>
<dbReference type="OrthoDB" id="3250101at2759"/>
<reference evidence="1" key="1">
    <citation type="submission" date="2021-03" db="EMBL/GenBank/DDBJ databases">
        <title>Draft genome sequence of rust myrtle Austropuccinia psidii MF-1, a brazilian biotype.</title>
        <authorList>
            <person name="Quecine M.C."/>
            <person name="Pachon D.M.R."/>
            <person name="Bonatelli M.L."/>
            <person name="Correr F.H."/>
            <person name="Franceschini L.M."/>
            <person name="Leite T.F."/>
            <person name="Margarido G.R.A."/>
            <person name="Almeida C.A."/>
            <person name="Ferrarezi J.A."/>
            <person name="Labate C.A."/>
        </authorList>
    </citation>
    <scope>NUCLEOTIDE SEQUENCE</scope>
    <source>
        <strain evidence="1">MF-1</strain>
    </source>
</reference>
<dbReference type="InterPro" id="IPR053134">
    <property type="entry name" value="RNA-dir_DNA_polymerase"/>
</dbReference>
<dbReference type="Gene3D" id="3.10.10.10">
    <property type="entry name" value="HIV Type 1 Reverse Transcriptase, subunit A, domain 1"/>
    <property type="match status" value="1"/>
</dbReference>
<dbReference type="Proteomes" id="UP000765509">
    <property type="component" value="Unassembled WGS sequence"/>
</dbReference>
<proteinExistence type="predicted"/>
<protein>
    <recommendedName>
        <fullName evidence="3">Reverse transcriptase domain-containing protein</fullName>
    </recommendedName>
</protein>
<dbReference type="PANTHER" id="PTHR24559:SF444">
    <property type="entry name" value="REVERSE TRANSCRIPTASE DOMAIN-CONTAINING PROTEIN"/>
    <property type="match status" value="1"/>
</dbReference>
<dbReference type="EMBL" id="AVOT02000255">
    <property type="protein sequence ID" value="MBW0461989.1"/>
    <property type="molecule type" value="Genomic_DNA"/>
</dbReference>
<accession>A0A9Q3BB19</accession>
<gene>
    <name evidence="1" type="ORF">O181_001704</name>
</gene>
<dbReference type="SUPFAM" id="SSF56672">
    <property type="entry name" value="DNA/RNA polymerases"/>
    <property type="match status" value="1"/>
</dbReference>
<evidence type="ECO:0000313" key="1">
    <source>
        <dbReference type="EMBL" id="MBW0461989.1"/>
    </source>
</evidence>
<evidence type="ECO:0008006" key="3">
    <source>
        <dbReference type="Google" id="ProtNLM"/>
    </source>
</evidence>
<dbReference type="PANTHER" id="PTHR24559">
    <property type="entry name" value="TRANSPOSON TY3-I GAG-POL POLYPROTEIN"/>
    <property type="match status" value="1"/>
</dbReference>
<dbReference type="AlphaFoldDB" id="A0A9Q3BB19"/>
<comment type="caution">
    <text evidence="1">The sequence shown here is derived from an EMBL/GenBank/DDBJ whole genome shotgun (WGS) entry which is preliminary data.</text>
</comment>
<dbReference type="Gene3D" id="3.30.70.270">
    <property type="match status" value="1"/>
</dbReference>
<dbReference type="InterPro" id="IPR043502">
    <property type="entry name" value="DNA/RNA_pol_sf"/>
</dbReference>